<name>A0A6B0VJ73_9EURY</name>
<dbReference type="InterPro" id="IPR021671">
    <property type="entry name" value="PD(D/E)XK_Endonuc"/>
</dbReference>
<accession>A0A6B0VJ73</accession>
<dbReference type="EMBL" id="WUYX01000018">
    <property type="protein sequence ID" value="MXV61303.1"/>
    <property type="molecule type" value="Genomic_DNA"/>
</dbReference>
<keyword evidence="3" id="KW-1185">Reference proteome</keyword>
<dbReference type="Proteomes" id="UP000434101">
    <property type="component" value="Unassembled WGS sequence"/>
</dbReference>
<dbReference type="AlphaFoldDB" id="A0A6B0VJ73"/>
<gene>
    <name evidence="2" type="ORF">GS429_04330</name>
</gene>
<dbReference type="InterPro" id="IPR011856">
    <property type="entry name" value="tRNA_endonuc-like_dom_sf"/>
</dbReference>
<sequence length="164" mass="18690">MIDRTTCYENLEEPQKRGRATEAIVRAAFVVRDIPVLVPTDDTEPYDLVVEVGGRFHRIQCETAYRKSEGTVAFETVSARQRRDTYDRRGSDDRAEYFAVYDPVNDNRYLIPLAEAASETVVIRFREPKNGRSGGSNRAEDYLLDERLADLRHPSSVDTGSDVR</sequence>
<proteinExistence type="predicted"/>
<organism evidence="2 3">
    <name type="scientific">Natronorubrum halalkaliphilum</name>
    <dbReference type="NCBI Taxonomy" id="2691917"/>
    <lineage>
        <taxon>Archaea</taxon>
        <taxon>Methanobacteriati</taxon>
        <taxon>Methanobacteriota</taxon>
        <taxon>Stenosarchaea group</taxon>
        <taxon>Halobacteria</taxon>
        <taxon>Halobacteriales</taxon>
        <taxon>Natrialbaceae</taxon>
        <taxon>Natronorubrum</taxon>
    </lineage>
</organism>
<evidence type="ECO:0000259" key="1">
    <source>
        <dbReference type="Pfam" id="PF11645"/>
    </source>
</evidence>
<protein>
    <recommendedName>
        <fullName evidence="1">PD(D/E)XK endonuclease domain-containing protein</fullName>
    </recommendedName>
</protein>
<dbReference type="Pfam" id="PF11645">
    <property type="entry name" value="PDDEXK_5"/>
    <property type="match status" value="1"/>
</dbReference>
<comment type="caution">
    <text evidence="2">The sequence shown here is derived from an EMBL/GenBank/DDBJ whole genome shotgun (WGS) entry which is preliminary data.</text>
</comment>
<feature type="domain" description="PD(D/E)XK endonuclease" evidence="1">
    <location>
        <begin position="14"/>
        <end position="143"/>
    </location>
</feature>
<evidence type="ECO:0000313" key="3">
    <source>
        <dbReference type="Proteomes" id="UP000434101"/>
    </source>
</evidence>
<evidence type="ECO:0000313" key="2">
    <source>
        <dbReference type="EMBL" id="MXV61303.1"/>
    </source>
</evidence>
<dbReference type="Gene3D" id="3.40.1350.10">
    <property type="match status" value="1"/>
</dbReference>
<reference evidence="2 3" key="1">
    <citation type="submission" date="2020-01" db="EMBL/GenBank/DDBJ databases">
        <title>Natronorubrum sp. JWXQ-INN 674 isolated from Inner Mongolia Autonomous Region of China.</title>
        <authorList>
            <person name="Xue Q."/>
        </authorList>
    </citation>
    <scope>NUCLEOTIDE SEQUENCE [LARGE SCALE GENOMIC DNA]</scope>
    <source>
        <strain evidence="2 3">JWXQ-INN-674</strain>
    </source>
</reference>
<dbReference type="GO" id="GO:0003676">
    <property type="term" value="F:nucleic acid binding"/>
    <property type="evidence" value="ECO:0007669"/>
    <property type="project" value="InterPro"/>
</dbReference>
<dbReference type="RefSeq" id="WP_328821237.1">
    <property type="nucleotide sequence ID" value="NZ_WUYX01000018.1"/>
</dbReference>